<comment type="caution">
    <text evidence="4">The sequence shown here is derived from an EMBL/GenBank/DDBJ whole genome shotgun (WGS) entry which is preliminary data.</text>
</comment>
<organism evidence="4">
    <name type="scientific">marine sediment metagenome</name>
    <dbReference type="NCBI Taxonomy" id="412755"/>
    <lineage>
        <taxon>unclassified sequences</taxon>
        <taxon>metagenomes</taxon>
        <taxon>ecological metagenomes</taxon>
    </lineage>
</organism>
<evidence type="ECO:0000259" key="3">
    <source>
        <dbReference type="SMART" id="SM00475"/>
    </source>
</evidence>
<dbReference type="InterPro" id="IPR020046">
    <property type="entry name" value="5-3_exonucl_a-hlix_arch_N"/>
</dbReference>
<dbReference type="InterPro" id="IPR029060">
    <property type="entry name" value="PIN-like_dom_sf"/>
</dbReference>
<dbReference type="SMART" id="SM00475">
    <property type="entry name" value="53EXOc"/>
    <property type="match status" value="1"/>
</dbReference>
<keyword evidence="2" id="KW-0378">Hydrolase</keyword>
<gene>
    <name evidence="4" type="ORF">S01H4_17965</name>
</gene>
<dbReference type="PANTHER" id="PTHR42646">
    <property type="entry name" value="FLAP ENDONUCLEASE XNI"/>
    <property type="match status" value="1"/>
</dbReference>
<dbReference type="SUPFAM" id="SSF88723">
    <property type="entry name" value="PIN domain-like"/>
    <property type="match status" value="1"/>
</dbReference>
<dbReference type="EMBL" id="BART01007944">
    <property type="protein sequence ID" value="GAG66140.1"/>
    <property type="molecule type" value="Genomic_DNA"/>
</dbReference>
<dbReference type="AlphaFoldDB" id="X0Z9S6"/>
<dbReference type="InterPro" id="IPR038969">
    <property type="entry name" value="FEN"/>
</dbReference>
<dbReference type="InterPro" id="IPR002421">
    <property type="entry name" value="5-3_exonuclease"/>
</dbReference>
<dbReference type="GO" id="GO:0008409">
    <property type="term" value="F:5'-3' exonuclease activity"/>
    <property type="evidence" value="ECO:0007669"/>
    <property type="project" value="InterPro"/>
</dbReference>
<dbReference type="Pfam" id="PF02739">
    <property type="entry name" value="5_3_exonuc_N"/>
    <property type="match status" value="1"/>
</dbReference>
<dbReference type="GO" id="GO:0017108">
    <property type="term" value="F:5'-flap endonuclease activity"/>
    <property type="evidence" value="ECO:0007669"/>
    <property type="project" value="InterPro"/>
</dbReference>
<evidence type="ECO:0000256" key="1">
    <source>
        <dbReference type="ARBA" id="ARBA00022722"/>
    </source>
</evidence>
<feature type="non-terminal residue" evidence="4">
    <location>
        <position position="208"/>
    </location>
</feature>
<dbReference type="Gene3D" id="3.40.50.1010">
    <property type="entry name" value="5'-nuclease"/>
    <property type="match status" value="1"/>
</dbReference>
<proteinExistence type="predicted"/>
<dbReference type="GO" id="GO:0003677">
    <property type="term" value="F:DNA binding"/>
    <property type="evidence" value="ECO:0007669"/>
    <property type="project" value="InterPro"/>
</dbReference>
<sequence length="208" mass="24139">MKTRTLLVDSSNLLKRSYHGAKDTSTSAFGHIGGLYSFLTTTRKLIKEHKINKVVLVWDGEGGGIYRYRIDSAYKANRKTKEWHKRIEMTAAELRREKAKEDSILKQRKRIQAYAEELFLRQIEVDDMEADDIIAEYCLKHNNIEEIFLYSNDRDFAQLLDLNITIIFPDKDVPVTKTNYIMHFNHHYTNALAIKIIEGDDADNIVGV</sequence>
<reference evidence="4" key="1">
    <citation type="journal article" date="2014" name="Front. Microbiol.">
        <title>High frequency of phylogenetically diverse reductive dehalogenase-homologous genes in deep subseafloor sedimentary metagenomes.</title>
        <authorList>
            <person name="Kawai M."/>
            <person name="Futagami T."/>
            <person name="Toyoda A."/>
            <person name="Takaki Y."/>
            <person name="Nishi S."/>
            <person name="Hori S."/>
            <person name="Arai W."/>
            <person name="Tsubouchi T."/>
            <person name="Morono Y."/>
            <person name="Uchiyama I."/>
            <person name="Ito T."/>
            <person name="Fujiyama A."/>
            <person name="Inagaki F."/>
            <person name="Takami H."/>
        </authorList>
    </citation>
    <scope>NUCLEOTIDE SEQUENCE</scope>
    <source>
        <strain evidence="4">Expedition CK06-06</strain>
    </source>
</reference>
<evidence type="ECO:0000313" key="4">
    <source>
        <dbReference type="EMBL" id="GAG66140.1"/>
    </source>
</evidence>
<dbReference type="CDD" id="cd09859">
    <property type="entry name" value="PIN_53EXO"/>
    <property type="match status" value="1"/>
</dbReference>
<keyword evidence="1" id="KW-0540">Nuclease</keyword>
<evidence type="ECO:0000256" key="2">
    <source>
        <dbReference type="ARBA" id="ARBA00022801"/>
    </source>
</evidence>
<name>X0Z9S6_9ZZZZ</name>
<dbReference type="PANTHER" id="PTHR42646:SF2">
    <property type="entry name" value="5'-3' EXONUCLEASE FAMILY PROTEIN"/>
    <property type="match status" value="1"/>
</dbReference>
<feature type="domain" description="5'-3' exonuclease" evidence="3">
    <location>
        <begin position="1"/>
        <end position="207"/>
    </location>
</feature>
<accession>X0Z9S6</accession>
<dbReference type="GO" id="GO:0033567">
    <property type="term" value="P:DNA replication, Okazaki fragment processing"/>
    <property type="evidence" value="ECO:0007669"/>
    <property type="project" value="InterPro"/>
</dbReference>
<protein>
    <recommendedName>
        <fullName evidence="3">5'-3' exonuclease domain-containing protein</fullName>
    </recommendedName>
</protein>